<evidence type="ECO:0000313" key="2">
    <source>
        <dbReference type="Proteomes" id="UP000440694"/>
    </source>
</evidence>
<protein>
    <submittedName>
        <fullName evidence="1">Uncharacterized protein</fullName>
    </submittedName>
</protein>
<dbReference type="AlphaFoldDB" id="A0A6I3KRH0"/>
<keyword evidence="2" id="KW-1185">Reference proteome</keyword>
<comment type="caution">
    <text evidence="1">The sequence shown here is derived from an EMBL/GenBank/DDBJ whole genome shotgun (WGS) entry which is preliminary data.</text>
</comment>
<name>A0A6I3KRH0_9HYPH</name>
<dbReference type="Proteomes" id="UP000440694">
    <property type="component" value="Unassembled WGS sequence"/>
</dbReference>
<gene>
    <name evidence="1" type="ORF">GIW81_13360</name>
</gene>
<reference evidence="1 2" key="1">
    <citation type="submission" date="2019-11" db="EMBL/GenBank/DDBJ databases">
        <title>Identification of a novel strain.</title>
        <authorList>
            <person name="Xu Q."/>
            <person name="Wang G."/>
        </authorList>
    </citation>
    <scope>NUCLEOTIDE SEQUENCE [LARGE SCALE GENOMIC DNA]</scope>
    <source>
        <strain evidence="2">xq</strain>
    </source>
</reference>
<proteinExistence type="predicted"/>
<dbReference type="EMBL" id="WMBQ01000002">
    <property type="protein sequence ID" value="MTD95321.1"/>
    <property type="molecule type" value="Genomic_DNA"/>
</dbReference>
<dbReference type="RefSeq" id="WP_154739877.1">
    <property type="nucleotide sequence ID" value="NZ_WMBQ01000002.1"/>
</dbReference>
<organism evidence="1 2">
    <name type="scientific">Hyphomicrobium album</name>
    <dbReference type="NCBI Taxonomy" id="2665159"/>
    <lineage>
        <taxon>Bacteria</taxon>
        <taxon>Pseudomonadati</taxon>
        <taxon>Pseudomonadota</taxon>
        <taxon>Alphaproteobacteria</taxon>
        <taxon>Hyphomicrobiales</taxon>
        <taxon>Hyphomicrobiaceae</taxon>
        <taxon>Hyphomicrobium</taxon>
    </lineage>
</organism>
<evidence type="ECO:0000313" key="1">
    <source>
        <dbReference type="EMBL" id="MTD95321.1"/>
    </source>
</evidence>
<accession>A0A6I3KRH0</accession>
<sequence>MTVTTLRLVSLPLPPRATPVRRHKAVPRPLSGRSLRIDKSTAGKLSSDTSHLPRISDMPFDCPVLIVGDGVPSFKVEHVGAALMARGARGFWLVEIEPRPRSTGSGLLAETLVGFPGLHIERVTSLADL</sequence>